<dbReference type="PANTHER" id="PTHR11510">
    <property type="entry name" value="MYO-INOSITOL-1 PHOSPHATE SYNTHASE"/>
    <property type="match status" value="1"/>
</dbReference>
<keyword evidence="2" id="KW-1185">Reference proteome</keyword>
<dbReference type="GO" id="GO:0006021">
    <property type="term" value="P:inositol biosynthetic process"/>
    <property type="evidence" value="ECO:0007669"/>
    <property type="project" value="InterPro"/>
</dbReference>
<dbReference type="SUPFAM" id="SSF51735">
    <property type="entry name" value="NAD(P)-binding Rossmann-fold domains"/>
    <property type="match status" value="1"/>
</dbReference>
<dbReference type="InterPro" id="IPR002587">
    <property type="entry name" value="Myo-inos-1-P_Synthase"/>
</dbReference>
<sequence>MVVLDDHLFSDSSMIISEPAGGDTTLTGSARAILAALGNSGPLLLCLYPPSSSQLTNQSAHADDVIPGTRAHAPAGGDVPMVWTANPECFCKVLLRLNDTAESLLRTVQLGLEVLPSMLSRVASILKGCAFLGGYSQTTPLPGTLELTWQCGVFVGGDDYQSG</sequence>
<dbReference type="AlphaFoldDB" id="A0A6B0SJ33"/>
<organism evidence="1 2">
    <name type="scientific">Bos mutus</name>
    <name type="common">wild yak</name>
    <dbReference type="NCBI Taxonomy" id="72004"/>
    <lineage>
        <taxon>Eukaryota</taxon>
        <taxon>Metazoa</taxon>
        <taxon>Chordata</taxon>
        <taxon>Craniata</taxon>
        <taxon>Vertebrata</taxon>
        <taxon>Euteleostomi</taxon>
        <taxon>Mammalia</taxon>
        <taxon>Eutheria</taxon>
        <taxon>Laurasiatheria</taxon>
        <taxon>Artiodactyla</taxon>
        <taxon>Ruminantia</taxon>
        <taxon>Pecora</taxon>
        <taxon>Bovidae</taxon>
        <taxon>Bovinae</taxon>
        <taxon>Bos</taxon>
    </lineage>
</organism>
<dbReference type="GO" id="GO:0008654">
    <property type="term" value="P:phospholipid biosynthetic process"/>
    <property type="evidence" value="ECO:0007669"/>
    <property type="project" value="InterPro"/>
</dbReference>
<reference evidence="1" key="1">
    <citation type="submission" date="2019-10" db="EMBL/GenBank/DDBJ databases">
        <title>The sequence and de novo assembly of the wild yak genome.</title>
        <authorList>
            <person name="Liu Y."/>
        </authorList>
    </citation>
    <scope>NUCLEOTIDE SEQUENCE [LARGE SCALE GENOMIC DNA]</scope>
    <source>
        <strain evidence="1">WY2019</strain>
    </source>
</reference>
<evidence type="ECO:0000313" key="2">
    <source>
        <dbReference type="Proteomes" id="UP000322234"/>
    </source>
</evidence>
<comment type="caution">
    <text evidence="1">The sequence shown here is derived from an EMBL/GenBank/DDBJ whole genome shotgun (WGS) entry which is preliminary data.</text>
</comment>
<dbReference type="Proteomes" id="UP000322234">
    <property type="component" value="Unassembled WGS sequence"/>
</dbReference>
<evidence type="ECO:0000313" key="1">
    <source>
        <dbReference type="EMBL" id="MXR00107.1"/>
    </source>
</evidence>
<dbReference type="EMBL" id="VBQZ03013946">
    <property type="protein sequence ID" value="MXR00107.1"/>
    <property type="molecule type" value="Genomic_DNA"/>
</dbReference>
<dbReference type="Gene3D" id="3.40.50.720">
    <property type="entry name" value="NAD(P)-binding Rossmann-like Domain"/>
    <property type="match status" value="1"/>
</dbReference>
<name>A0A6B0SJ33_9CETA</name>
<proteinExistence type="predicted"/>
<protein>
    <submittedName>
        <fullName evidence="1">Uncharacterized protein</fullName>
    </submittedName>
</protein>
<accession>A0A6B0SJ33</accession>
<gene>
    <name evidence="1" type="ORF">E5288_WYG017831</name>
</gene>
<dbReference type="InterPro" id="IPR036291">
    <property type="entry name" value="NAD(P)-bd_dom_sf"/>
</dbReference>
<dbReference type="Pfam" id="PF07994">
    <property type="entry name" value="NAD_binding_5"/>
    <property type="match status" value="1"/>
</dbReference>
<dbReference type="GO" id="GO:0004512">
    <property type="term" value="F:inositol-3-phosphate synthase activity"/>
    <property type="evidence" value="ECO:0007669"/>
    <property type="project" value="InterPro"/>
</dbReference>